<comment type="catalytic activity">
    <reaction evidence="13 14">
        <text>ATP + (deoxyribonucleotide)n-3'-hydroxyl + 5'-phospho-(deoxyribonucleotide)m = (deoxyribonucleotide)n+m + AMP + diphosphate.</text>
        <dbReference type="EC" id="6.5.1.1"/>
    </reaction>
</comment>
<dbReference type="InterPro" id="IPR050191">
    <property type="entry name" value="ATP-dep_DNA_ligase"/>
</dbReference>
<dbReference type="FunFam" id="2.40.50.140:FF:000062">
    <property type="entry name" value="DNA ligase"/>
    <property type="match status" value="1"/>
</dbReference>
<dbReference type="Gene3D" id="3.30.470.30">
    <property type="entry name" value="DNA ligase/mRNA capping enzyme"/>
    <property type="match status" value="1"/>
</dbReference>
<dbReference type="GO" id="GO:0005634">
    <property type="term" value="C:nucleus"/>
    <property type="evidence" value="ECO:0007669"/>
    <property type="project" value="UniProtKB-SubCell"/>
</dbReference>
<dbReference type="RefSeq" id="XP_067802966.1">
    <property type="nucleotide sequence ID" value="XM_067947744.1"/>
</dbReference>
<comment type="similarity">
    <text evidence="2 15">Belongs to the ATP-dependent DNA ligase family.</text>
</comment>
<dbReference type="AlphaFoldDB" id="A0AAD9PJR3"/>
<dbReference type="InterPro" id="IPR012309">
    <property type="entry name" value="DNA_ligase_ATP-dep_C"/>
</dbReference>
<evidence type="ECO:0000256" key="1">
    <source>
        <dbReference type="ARBA" id="ARBA00004123"/>
    </source>
</evidence>
<evidence type="ECO:0000256" key="12">
    <source>
        <dbReference type="ARBA" id="ARBA00023306"/>
    </source>
</evidence>
<dbReference type="GO" id="GO:0005524">
    <property type="term" value="F:ATP binding"/>
    <property type="evidence" value="ECO:0007669"/>
    <property type="project" value="UniProtKB-KW"/>
</dbReference>
<organism evidence="18 19">
    <name type="scientific">Babesia duncani</name>
    <dbReference type="NCBI Taxonomy" id="323732"/>
    <lineage>
        <taxon>Eukaryota</taxon>
        <taxon>Sar</taxon>
        <taxon>Alveolata</taxon>
        <taxon>Apicomplexa</taxon>
        <taxon>Aconoidasida</taxon>
        <taxon>Piroplasmida</taxon>
        <taxon>Babesiidae</taxon>
        <taxon>Babesia</taxon>
    </lineage>
</organism>
<dbReference type="GO" id="GO:0071897">
    <property type="term" value="P:DNA biosynthetic process"/>
    <property type="evidence" value="ECO:0007669"/>
    <property type="project" value="InterPro"/>
</dbReference>
<dbReference type="GO" id="GO:0003677">
    <property type="term" value="F:DNA binding"/>
    <property type="evidence" value="ECO:0007669"/>
    <property type="project" value="InterPro"/>
</dbReference>
<dbReference type="InterPro" id="IPR012308">
    <property type="entry name" value="DNA_ligase_ATP-dep_N"/>
</dbReference>
<comment type="caution">
    <text evidence="18">The sequence shown here is derived from an EMBL/GenBank/DDBJ whole genome shotgun (WGS) entry which is preliminary data.</text>
</comment>
<sequence length="762" mass="84912">MNDITAAGREPYEATPSTRVKSTNAQGKGKNAVEDTATPSPPSKRNSLFGDLDDSPAPVVSKKQKSPSKKHVISPLRNQSGDEPVHGSLFNCSVNEPSDDLTSPKFDPSLFDIGAYRSSHPKCKDSLLFSLLVEVLGRAEEAFCSGIGSRRFLSVLLSNFFRVLLYHMPSDLIPSIYILQNRIAPEYEDHDIGVGESLLLKALSEAYSKLETDIKSSTFLSNSLTAVLKQHEDLGIVASLNSCTNQTLVKMPDLTIASVLEQIRSLATPVGKNAKNKKKDIIKRMLTCADRNAAKYIVRTLQEKLRVGVNSHTIFICLADAAYLTKSAKGDEPAIGDIRTSDITCDYTIDDMEKAVKTAICFCPSIEKVVGHLLEGADAATLLEHCKITPGIPVRPMLAKAVNKTSEIIAAIGGDGVEFTCEYKYDGERVQVHYLSDQSVRLFSRNMENLCQKYPDVIENFKKCVHSNVKNLIIDCEVVGYDKSSGKILTFQQLSTRKRKYVDVENIEIPVRIYPFDILYLNDESLTSLSLKERRKHLKSVLDVKDNILQWAESRDMKTLDDVDDFLRSAVSDSCEGLMIKTMGQLSTYEPQKRSVNWIKFKKDYIEGLADSVDLVPIGAFFGKGKRTSVYGSYLLAIYDPIQQVYQSVCKTGTGFSDEVLKSLHAELHRFIITNKDPNYQLSDKMIPDVWFKPVKVWECRAADLSLSPVHTGATNLLDNAKGIGLRFPRYVRSRDDKDPIDATTSQQILEMYQAQFDKGNV</sequence>
<dbReference type="PANTHER" id="PTHR45674:SF4">
    <property type="entry name" value="DNA LIGASE 1"/>
    <property type="match status" value="1"/>
</dbReference>
<evidence type="ECO:0000313" key="19">
    <source>
        <dbReference type="Proteomes" id="UP001214638"/>
    </source>
</evidence>
<feature type="compositionally biased region" description="Basic residues" evidence="16">
    <location>
        <begin position="62"/>
        <end position="72"/>
    </location>
</feature>
<evidence type="ECO:0000259" key="17">
    <source>
        <dbReference type="PROSITE" id="PS50160"/>
    </source>
</evidence>
<dbReference type="GeneID" id="94337021"/>
<evidence type="ECO:0000256" key="4">
    <source>
        <dbReference type="ARBA" id="ARBA00022618"/>
    </source>
</evidence>
<dbReference type="NCBIfam" id="TIGR00574">
    <property type="entry name" value="dnl1"/>
    <property type="match status" value="1"/>
</dbReference>
<evidence type="ECO:0000313" key="18">
    <source>
        <dbReference type="EMBL" id="KAK2196124.1"/>
    </source>
</evidence>
<keyword evidence="9 14" id="KW-0233">DNA recombination</keyword>
<evidence type="ECO:0000256" key="7">
    <source>
        <dbReference type="ARBA" id="ARBA00022763"/>
    </source>
</evidence>
<dbReference type="PROSITE" id="PS50160">
    <property type="entry name" value="DNA_LIGASE_A3"/>
    <property type="match status" value="1"/>
</dbReference>
<dbReference type="PROSITE" id="PS00333">
    <property type="entry name" value="DNA_LIGASE_A2"/>
    <property type="match status" value="1"/>
</dbReference>
<evidence type="ECO:0000256" key="5">
    <source>
        <dbReference type="ARBA" id="ARBA00022705"/>
    </source>
</evidence>
<dbReference type="GO" id="GO:0051301">
    <property type="term" value="P:cell division"/>
    <property type="evidence" value="ECO:0007669"/>
    <property type="project" value="UniProtKB-KW"/>
</dbReference>
<evidence type="ECO:0000256" key="3">
    <source>
        <dbReference type="ARBA" id="ARBA00022598"/>
    </source>
</evidence>
<proteinExistence type="inferred from homology"/>
<keyword evidence="7 14" id="KW-0227">DNA damage</keyword>
<evidence type="ECO:0000256" key="14">
    <source>
        <dbReference type="RuleBase" id="RU000617"/>
    </source>
</evidence>
<dbReference type="SUPFAM" id="SSF50249">
    <property type="entry name" value="Nucleic acid-binding proteins"/>
    <property type="match status" value="1"/>
</dbReference>
<dbReference type="GO" id="GO:0006281">
    <property type="term" value="P:DNA repair"/>
    <property type="evidence" value="ECO:0007669"/>
    <property type="project" value="UniProtKB-KW"/>
</dbReference>
<dbReference type="GO" id="GO:0003910">
    <property type="term" value="F:DNA ligase (ATP) activity"/>
    <property type="evidence" value="ECO:0007669"/>
    <property type="project" value="UniProtKB-EC"/>
</dbReference>
<evidence type="ECO:0000256" key="11">
    <source>
        <dbReference type="ARBA" id="ARBA00023242"/>
    </source>
</evidence>
<dbReference type="CDD" id="cd07969">
    <property type="entry name" value="OBF_DNA_ligase_I"/>
    <property type="match status" value="1"/>
</dbReference>
<dbReference type="Pfam" id="PF04675">
    <property type="entry name" value="DNA_ligase_A_N"/>
    <property type="match status" value="1"/>
</dbReference>
<keyword evidence="12" id="KW-0131">Cell cycle</keyword>
<feature type="compositionally biased region" description="Polar residues" evidence="16">
    <location>
        <begin position="15"/>
        <end position="26"/>
    </location>
</feature>
<keyword evidence="3 14" id="KW-0436">Ligase</keyword>
<dbReference type="KEGG" id="bdw:94337021"/>
<reference evidence="18" key="1">
    <citation type="journal article" date="2023" name="Nat. Microbiol.">
        <title>Babesia duncani multi-omics identifies virulence factors and drug targets.</title>
        <authorList>
            <person name="Singh P."/>
            <person name="Lonardi S."/>
            <person name="Liang Q."/>
            <person name="Vydyam P."/>
            <person name="Khabirova E."/>
            <person name="Fang T."/>
            <person name="Gihaz S."/>
            <person name="Thekkiniath J."/>
            <person name="Munshi M."/>
            <person name="Abel S."/>
            <person name="Ciampossin L."/>
            <person name="Batugedara G."/>
            <person name="Gupta M."/>
            <person name="Lu X.M."/>
            <person name="Lenz T."/>
            <person name="Chakravarty S."/>
            <person name="Cornillot E."/>
            <person name="Hu Y."/>
            <person name="Ma W."/>
            <person name="Gonzalez L.M."/>
            <person name="Sanchez S."/>
            <person name="Estrada K."/>
            <person name="Sanchez-Flores A."/>
            <person name="Montero E."/>
            <person name="Harb O.S."/>
            <person name="Le Roch K.G."/>
            <person name="Mamoun C.B."/>
        </authorList>
    </citation>
    <scope>NUCLEOTIDE SEQUENCE</scope>
    <source>
        <strain evidence="18">WA1</strain>
    </source>
</reference>
<evidence type="ECO:0000256" key="9">
    <source>
        <dbReference type="ARBA" id="ARBA00023172"/>
    </source>
</evidence>
<dbReference type="PROSITE" id="PS00697">
    <property type="entry name" value="DNA_LIGASE_A1"/>
    <property type="match status" value="1"/>
</dbReference>
<protein>
    <recommendedName>
        <fullName evidence="14">DNA ligase</fullName>
        <ecNumber evidence="14">6.5.1.1</ecNumber>
    </recommendedName>
</protein>
<evidence type="ECO:0000256" key="8">
    <source>
        <dbReference type="ARBA" id="ARBA00022840"/>
    </source>
</evidence>
<dbReference type="InterPro" id="IPR036599">
    <property type="entry name" value="DNA_ligase_N_sf"/>
</dbReference>
<dbReference type="EC" id="6.5.1.1" evidence="14"/>
<evidence type="ECO:0000256" key="16">
    <source>
        <dbReference type="SAM" id="MobiDB-lite"/>
    </source>
</evidence>
<gene>
    <name evidence="18" type="ORF">BdWA1_002724</name>
</gene>
<keyword evidence="6 14" id="KW-0547">Nucleotide-binding</keyword>
<feature type="domain" description="ATP-dependent DNA ligase family profile" evidence="17">
    <location>
        <begin position="504"/>
        <end position="640"/>
    </location>
</feature>
<dbReference type="SUPFAM" id="SSF117018">
    <property type="entry name" value="ATP-dependent DNA ligase DNA-binding domain"/>
    <property type="match status" value="1"/>
</dbReference>
<dbReference type="SUPFAM" id="SSF56091">
    <property type="entry name" value="DNA ligase/mRNA capping enzyme, catalytic domain"/>
    <property type="match status" value="1"/>
</dbReference>
<dbReference type="FunFam" id="3.30.470.30:FF:000002">
    <property type="entry name" value="DNA ligase"/>
    <property type="match status" value="1"/>
</dbReference>
<dbReference type="InterPro" id="IPR012340">
    <property type="entry name" value="NA-bd_OB-fold"/>
</dbReference>
<evidence type="ECO:0000256" key="15">
    <source>
        <dbReference type="RuleBase" id="RU004196"/>
    </source>
</evidence>
<keyword evidence="8 14" id="KW-0067">ATP-binding</keyword>
<dbReference type="GO" id="GO:0006273">
    <property type="term" value="P:lagging strand elongation"/>
    <property type="evidence" value="ECO:0007669"/>
    <property type="project" value="TreeGrafter"/>
</dbReference>
<dbReference type="GO" id="GO:0006310">
    <property type="term" value="P:DNA recombination"/>
    <property type="evidence" value="ECO:0007669"/>
    <property type="project" value="UniProtKB-KW"/>
</dbReference>
<dbReference type="InterPro" id="IPR000977">
    <property type="entry name" value="DNA_ligase_ATP-dep"/>
</dbReference>
<keyword evidence="11" id="KW-0539">Nucleus</keyword>
<evidence type="ECO:0000256" key="6">
    <source>
        <dbReference type="ARBA" id="ARBA00022741"/>
    </source>
</evidence>
<dbReference type="Pfam" id="PF01068">
    <property type="entry name" value="DNA_ligase_A_M"/>
    <property type="match status" value="1"/>
</dbReference>
<feature type="region of interest" description="Disordered" evidence="16">
    <location>
        <begin position="1"/>
        <end position="92"/>
    </location>
</feature>
<evidence type="ECO:0000256" key="13">
    <source>
        <dbReference type="ARBA" id="ARBA00034003"/>
    </source>
</evidence>
<dbReference type="InterPro" id="IPR012310">
    <property type="entry name" value="DNA_ligase_ATP-dep_cent"/>
</dbReference>
<dbReference type="CDD" id="cd07900">
    <property type="entry name" value="Adenylation_DNA_ligase_I_Euk"/>
    <property type="match status" value="1"/>
</dbReference>
<dbReference type="Proteomes" id="UP001214638">
    <property type="component" value="Unassembled WGS sequence"/>
</dbReference>
<dbReference type="Pfam" id="PF04679">
    <property type="entry name" value="DNA_ligase_A_C"/>
    <property type="match status" value="1"/>
</dbReference>
<keyword evidence="19" id="KW-1185">Reference proteome</keyword>
<evidence type="ECO:0000256" key="10">
    <source>
        <dbReference type="ARBA" id="ARBA00023204"/>
    </source>
</evidence>
<dbReference type="GO" id="GO:0005739">
    <property type="term" value="C:mitochondrion"/>
    <property type="evidence" value="ECO:0007669"/>
    <property type="project" value="TreeGrafter"/>
</dbReference>
<name>A0AAD9PJR3_9APIC</name>
<comment type="subcellular location">
    <subcellularLocation>
        <location evidence="1">Nucleus</location>
    </subcellularLocation>
</comment>
<dbReference type="Gene3D" id="2.40.50.140">
    <property type="entry name" value="Nucleic acid-binding proteins"/>
    <property type="match status" value="1"/>
</dbReference>
<dbReference type="PANTHER" id="PTHR45674">
    <property type="entry name" value="DNA LIGASE 1/3 FAMILY MEMBER"/>
    <property type="match status" value="1"/>
</dbReference>
<evidence type="ECO:0000256" key="2">
    <source>
        <dbReference type="ARBA" id="ARBA00007572"/>
    </source>
</evidence>
<dbReference type="Gene3D" id="1.10.3260.10">
    <property type="entry name" value="DNA ligase, ATP-dependent, N-terminal domain"/>
    <property type="match status" value="1"/>
</dbReference>
<keyword evidence="4" id="KW-0132">Cell division</keyword>
<accession>A0AAD9PJR3</accession>
<dbReference type="InterPro" id="IPR016059">
    <property type="entry name" value="DNA_ligase_ATP-dep_CS"/>
</dbReference>
<dbReference type="EMBL" id="JALLKP010000003">
    <property type="protein sequence ID" value="KAK2196124.1"/>
    <property type="molecule type" value="Genomic_DNA"/>
</dbReference>
<keyword evidence="10 14" id="KW-0234">DNA repair</keyword>
<keyword evidence="5" id="KW-0235">DNA replication</keyword>